<dbReference type="GO" id="GO:0071111">
    <property type="term" value="F:cyclic-guanylate-specific phosphodiesterase activity"/>
    <property type="evidence" value="ECO:0007669"/>
    <property type="project" value="UniProtKB-EC"/>
</dbReference>
<proteinExistence type="predicted"/>
<dbReference type="SUPFAM" id="SSF55073">
    <property type="entry name" value="Nucleotide cyclase"/>
    <property type="match status" value="1"/>
</dbReference>
<accession>A0A3L8PYY4</accession>
<dbReference type="SMART" id="SM00091">
    <property type="entry name" value="PAS"/>
    <property type="match status" value="1"/>
</dbReference>
<dbReference type="InterPro" id="IPR029016">
    <property type="entry name" value="GAF-like_dom_sf"/>
</dbReference>
<name>A0A3L8PYY4_9GAMM</name>
<evidence type="ECO:0000313" key="8">
    <source>
        <dbReference type="Proteomes" id="UP000281474"/>
    </source>
</evidence>
<dbReference type="Gene3D" id="3.20.20.450">
    <property type="entry name" value="EAL domain"/>
    <property type="match status" value="1"/>
</dbReference>
<feature type="domain" description="PAC" evidence="4">
    <location>
        <begin position="249"/>
        <end position="300"/>
    </location>
</feature>
<dbReference type="OrthoDB" id="1316910at2"/>
<dbReference type="InterPro" id="IPR029787">
    <property type="entry name" value="Nucleotide_cyclase"/>
</dbReference>
<dbReference type="Pfam" id="PF00563">
    <property type="entry name" value="EAL"/>
    <property type="match status" value="1"/>
</dbReference>
<feature type="domain" description="GGDEF" evidence="6">
    <location>
        <begin position="324"/>
        <end position="458"/>
    </location>
</feature>
<dbReference type="PROSITE" id="PS50883">
    <property type="entry name" value="EAL"/>
    <property type="match status" value="1"/>
</dbReference>
<dbReference type="Proteomes" id="UP000281474">
    <property type="component" value="Unassembled WGS sequence"/>
</dbReference>
<dbReference type="InterPro" id="IPR000014">
    <property type="entry name" value="PAS"/>
</dbReference>
<organism evidence="7 8">
    <name type="scientific">Parashewanella curva</name>
    <dbReference type="NCBI Taxonomy" id="2338552"/>
    <lineage>
        <taxon>Bacteria</taxon>
        <taxon>Pseudomonadati</taxon>
        <taxon>Pseudomonadota</taxon>
        <taxon>Gammaproteobacteria</taxon>
        <taxon>Alteromonadales</taxon>
        <taxon>Shewanellaceae</taxon>
        <taxon>Parashewanella</taxon>
    </lineage>
</organism>
<dbReference type="PROSITE" id="PS50113">
    <property type="entry name" value="PAC"/>
    <property type="match status" value="1"/>
</dbReference>
<dbReference type="RefSeq" id="WP_121838057.1">
    <property type="nucleotide sequence ID" value="NZ_ML014762.1"/>
</dbReference>
<dbReference type="PROSITE" id="PS50112">
    <property type="entry name" value="PAS"/>
    <property type="match status" value="1"/>
</dbReference>
<dbReference type="EMBL" id="QZEI01000013">
    <property type="protein sequence ID" value="RLV60607.1"/>
    <property type="molecule type" value="Genomic_DNA"/>
</dbReference>
<dbReference type="PANTHER" id="PTHR44757">
    <property type="entry name" value="DIGUANYLATE CYCLASE DGCP"/>
    <property type="match status" value="1"/>
</dbReference>
<dbReference type="SUPFAM" id="SSF55785">
    <property type="entry name" value="PYP-like sensor domain (PAS domain)"/>
    <property type="match status" value="1"/>
</dbReference>
<dbReference type="InterPro" id="IPR035919">
    <property type="entry name" value="EAL_sf"/>
</dbReference>
<dbReference type="FunFam" id="3.20.20.450:FF:000001">
    <property type="entry name" value="Cyclic di-GMP phosphodiesterase yahA"/>
    <property type="match status" value="1"/>
</dbReference>
<evidence type="ECO:0000259" key="6">
    <source>
        <dbReference type="PROSITE" id="PS50887"/>
    </source>
</evidence>
<dbReference type="NCBIfam" id="TIGR00254">
    <property type="entry name" value="GGDEF"/>
    <property type="match status" value="1"/>
</dbReference>
<evidence type="ECO:0000256" key="1">
    <source>
        <dbReference type="ARBA" id="ARBA00012282"/>
    </source>
</evidence>
<dbReference type="Gene3D" id="3.30.450.40">
    <property type="match status" value="1"/>
</dbReference>
<dbReference type="Gene3D" id="3.30.450.20">
    <property type="entry name" value="PAS domain"/>
    <property type="match status" value="1"/>
</dbReference>
<dbReference type="InterPro" id="IPR000700">
    <property type="entry name" value="PAS-assoc_C"/>
</dbReference>
<dbReference type="Gene3D" id="3.30.70.270">
    <property type="match status" value="1"/>
</dbReference>
<dbReference type="InterPro" id="IPR001633">
    <property type="entry name" value="EAL_dom"/>
</dbReference>
<gene>
    <name evidence="7" type="ORF">D5018_05765</name>
</gene>
<protein>
    <recommendedName>
        <fullName evidence="1">cyclic-guanylate-specific phosphodiesterase</fullName>
        <ecNumber evidence="1">3.1.4.52</ecNumber>
    </recommendedName>
</protein>
<dbReference type="SMART" id="SM00065">
    <property type="entry name" value="GAF"/>
    <property type="match status" value="1"/>
</dbReference>
<keyword evidence="2" id="KW-0973">c-di-GMP</keyword>
<dbReference type="NCBIfam" id="TIGR00229">
    <property type="entry name" value="sensory_box"/>
    <property type="match status" value="1"/>
</dbReference>
<dbReference type="Pfam" id="PF13426">
    <property type="entry name" value="PAS_9"/>
    <property type="match status" value="1"/>
</dbReference>
<dbReference type="SMART" id="SM00052">
    <property type="entry name" value="EAL"/>
    <property type="match status" value="1"/>
</dbReference>
<dbReference type="SUPFAM" id="SSF55781">
    <property type="entry name" value="GAF domain-like"/>
    <property type="match status" value="1"/>
</dbReference>
<dbReference type="Pfam" id="PF01590">
    <property type="entry name" value="GAF"/>
    <property type="match status" value="1"/>
</dbReference>
<dbReference type="CDD" id="cd01949">
    <property type="entry name" value="GGDEF"/>
    <property type="match status" value="1"/>
</dbReference>
<dbReference type="SMART" id="SM00267">
    <property type="entry name" value="GGDEF"/>
    <property type="match status" value="1"/>
</dbReference>
<dbReference type="InterPro" id="IPR003018">
    <property type="entry name" value="GAF"/>
</dbReference>
<dbReference type="InterPro" id="IPR035965">
    <property type="entry name" value="PAS-like_dom_sf"/>
</dbReference>
<dbReference type="InterPro" id="IPR052155">
    <property type="entry name" value="Biofilm_reg_signaling"/>
</dbReference>
<dbReference type="InterPro" id="IPR000160">
    <property type="entry name" value="GGDEF_dom"/>
</dbReference>
<keyword evidence="8" id="KW-1185">Reference proteome</keyword>
<dbReference type="InterPro" id="IPR043128">
    <property type="entry name" value="Rev_trsase/Diguanyl_cyclase"/>
</dbReference>
<evidence type="ECO:0000256" key="2">
    <source>
        <dbReference type="ARBA" id="ARBA00022636"/>
    </source>
</evidence>
<evidence type="ECO:0000259" key="4">
    <source>
        <dbReference type="PROSITE" id="PS50113"/>
    </source>
</evidence>
<sequence>MKRRKYQHIVESIVNSEQKQQGNFKETAELVTDLLLKHLNITGVSVWLFNRAQEALSLVSHSGLKSIKDGENFVQINIYPNYLEQLKSCRVIDVNDTSTDPRVEEFIETYIKPSNIKSFLDVPIRINGHLEGVINLERTDQQKNWTDSEIYFVSQLADQLALTLATNHTYAQDEQISLFKCAAEQAQQIFMLVNMETQIVEFVNDAYEKITGVAKETFMGKPITELMIFKSRPDVAENMLAALKKGEKVVGEVKVDTPSGKSYWAGYNCSPFITSRGKKYALINNEDITEKRQQQEELERLAWNCTLTNLKNRTYFNSLLERSFNGYLVLIDLKNFKHFNDTYGHEKGDALLIEVARKLKHFAEVKKAKEVARVGSDEFAIILSSEFSMDEIEHLALELYQNLSSKIQIKRQSVEPKPALAIVDIAEVANLVSPLTSADLALQIAKKKVTIPIQCFNHDLLSSFLDKAQIEQDLHVAMNNRQFELYYQPLRDLKTGEYTGAEALIRWNHPKKGVIFPGSFIEIAEQTGFINVLGDWVLEEACRKLNLWHHQKPDLTMNVNVSASQLFSDDLFEKVWNLLNKYQLTPQSLILEITETEIMTDIQMATNLCQQLSELGVGLAIDDFGTGYSSMRYLKQLPISKLKIDRSFISDITDSHESREIVNAIIAMAKALNLSLTAEGIETGEQEGYLIAQHCHQGQGYLYSPAIREADFMKFLEIGEVKAECVM</sequence>
<feature type="domain" description="PAS" evidence="3">
    <location>
        <begin position="175"/>
        <end position="246"/>
    </location>
</feature>
<reference evidence="7 8" key="1">
    <citation type="submission" date="2018-09" db="EMBL/GenBank/DDBJ databases">
        <title>Phylogeny of the Shewanellaceae, and recommendation for two new genera, Pseudoshewanella and Parashewanella.</title>
        <authorList>
            <person name="Wang G."/>
        </authorList>
    </citation>
    <scope>NUCLEOTIDE SEQUENCE [LARGE SCALE GENOMIC DNA]</scope>
    <source>
        <strain evidence="7 8">C51</strain>
    </source>
</reference>
<dbReference type="SUPFAM" id="SSF141868">
    <property type="entry name" value="EAL domain-like"/>
    <property type="match status" value="1"/>
</dbReference>
<dbReference type="AlphaFoldDB" id="A0A3L8PYY4"/>
<dbReference type="CDD" id="cd01948">
    <property type="entry name" value="EAL"/>
    <property type="match status" value="1"/>
</dbReference>
<dbReference type="CDD" id="cd00130">
    <property type="entry name" value="PAS"/>
    <property type="match status" value="1"/>
</dbReference>
<evidence type="ECO:0000259" key="3">
    <source>
        <dbReference type="PROSITE" id="PS50112"/>
    </source>
</evidence>
<dbReference type="Pfam" id="PF00990">
    <property type="entry name" value="GGDEF"/>
    <property type="match status" value="1"/>
</dbReference>
<dbReference type="PROSITE" id="PS50887">
    <property type="entry name" value="GGDEF"/>
    <property type="match status" value="1"/>
</dbReference>
<evidence type="ECO:0000313" key="7">
    <source>
        <dbReference type="EMBL" id="RLV60607.1"/>
    </source>
</evidence>
<comment type="caution">
    <text evidence="7">The sequence shown here is derived from an EMBL/GenBank/DDBJ whole genome shotgun (WGS) entry which is preliminary data.</text>
</comment>
<evidence type="ECO:0000259" key="5">
    <source>
        <dbReference type="PROSITE" id="PS50883"/>
    </source>
</evidence>
<feature type="domain" description="EAL" evidence="5">
    <location>
        <begin position="467"/>
        <end position="720"/>
    </location>
</feature>
<dbReference type="EC" id="3.1.4.52" evidence="1"/>
<dbReference type="PANTHER" id="PTHR44757:SF2">
    <property type="entry name" value="BIOFILM ARCHITECTURE MAINTENANCE PROTEIN MBAA"/>
    <property type="match status" value="1"/>
</dbReference>